<dbReference type="Proteomes" id="UP001317705">
    <property type="component" value="Chromosome"/>
</dbReference>
<dbReference type="SUPFAM" id="SSF47598">
    <property type="entry name" value="Ribbon-helix-helix"/>
    <property type="match status" value="1"/>
</dbReference>
<name>A0ABM8EM21_9BACT</name>
<feature type="domain" description="Ribbon-helix-helix protein CopG" evidence="2">
    <location>
        <begin position="27"/>
        <end position="65"/>
    </location>
</feature>
<dbReference type="EMBL" id="AP027151">
    <property type="protein sequence ID" value="BDV43625.1"/>
    <property type="molecule type" value="Genomic_DNA"/>
</dbReference>
<proteinExistence type="predicted"/>
<dbReference type="Pfam" id="PF01402">
    <property type="entry name" value="RHH_1"/>
    <property type="match status" value="1"/>
</dbReference>
<accession>A0ABM8EM21</accession>
<gene>
    <name evidence="3" type="ORF">GURASL_25480</name>
</gene>
<evidence type="ECO:0000259" key="2">
    <source>
        <dbReference type="Pfam" id="PF01402"/>
    </source>
</evidence>
<evidence type="ECO:0000256" key="1">
    <source>
        <dbReference type="SAM" id="MobiDB-lite"/>
    </source>
</evidence>
<sequence length="76" mass="8613">MNNNDGCSRRTAEKKRRGHARELLPNVISLRISDEEKTVLETLGNKMEKSTSELMREAMLRWLSRQRGKGSDPAAG</sequence>
<reference evidence="3 4" key="1">
    <citation type="submission" date="2022-12" db="EMBL/GenBank/DDBJ databases">
        <title>Polyphasic characterization of Geotalea uranireducens NIT-SL11 newly isolated from a complex of sewage sludge and microbially reduced graphene oxide.</title>
        <authorList>
            <person name="Xie L."/>
            <person name="Yoshida N."/>
            <person name="Meng L."/>
        </authorList>
    </citation>
    <scope>NUCLEOTIDE SEQUENCE [LARGE SCALE GENOMIC DNA]</scope>
    <source>
        <strain evidence="3 4">NIT-SL11</strain>
    </source>
</reference>
<dbReference type="InterPro" id="IPR002145">
    <property type="entry name" value="CopG"/>
</dbReference>
<organism evidence="3 4">
    <name type="scientific">Geotalea uraniireducens</name>
    <dbReference type="NCBI Taxonomy" id="351604"/>
    <lineage>
        <taxon>Bacteria</taxon>
        <taxon>Pseudomonadati</taxon>
        <taxon>Thermodesulfobacteriota</taxon>
        <taxon>Desulfuromonadia</taxon>
        <taxon>Geobacterales</taxon>
        <taxon>Geobacteraceae</taxon>
        <taxon>Geotalea</taxon>
    </lineage>
</organism>
<keyword evidence="4" id="KW-1185">Reference proteome</keyword>
<evidence type="ECO:0000313" key="4">
    <source>
        <dbReference type="Proteomes" id="UP001317705"/>
    </source>
</evidence>
<dbReference type="RefSeq" id="WP_281999751.1">
    <property type="nucleotide sequence ID" value="NZ_AP027151.1"/>
</dbReference>
<evidence type="ECO:0000313" key="3">
    <source>
        <dbReference type="EMBL" id="BDV43625.1"/>
    </source>
</evidence>
<feature type="region of interest" description="Disordered" evidence="1">
    <location>
        <begin position="1"/>
        <end position="20"/>
    </location>
</feature>
<protein>
    <submittedName>
        <fullName evidence="3">CopG family transcriptional regulator</fullName>
    </submittedName>
</protein>
<dbReference type="InterPro" id="IPR010985">
    <property type="entry name" value="Ribbon_hlx_hlx"/>
</dbReference>